<evidence type="ECO:0000313" key="3">
    <source>
        <dbReference type="Proteomes" id="UP000755551"/>
    </source>
</evidence>
<comment type="caution">
    <text evidence="2">The sequence shown here is derived from an EMBL/GenBank/DDBJ whole genome shotgun (WGS) entry which is preliminary data.</text>
</comment>
<organism evidence="2 3">
    <name type="scientific">Marinobacterium weihaiense</name>
    <dbReference type="NCBI Taxonomy" id="2851016"/>
    <lineage>
        <taxon>Bacteria</taxon>
        <taxon>Pseudomonadati</taxon>
        <taxon>Pseudomonadota</taxon>
        <taxon>Gammaproteobacteria</taxon>
        <taxon>Oceanospirillales</taxon>
        <taxon>Oceanospirillaceae</taxon>
        <taxon>Marinobacterium</taxon>
    </lineage>
</organism>
<keyword evidence="1" id="KW-0472">Membrane</keyword>
<evidence type="ECO:0000313" key="2">
    <source>
        <dbReference type="EMBL" id="MBV0932668.1"/>
    </source>
</evidence>
<evidence type="ECO:0000256" key="1">
    <source>
        <dbReference type="SAM" id="Phobius"/>
    </source>
</evidence>
<feature type="transmembrane region" description="Helical" evidence="1">
    <location>
        <begin position="60"/>
        <end position="82"/>
    </location>
</feature>
<dbReference type="RefSeq" id="WP_217334098.1">
    <property type="nucleotide sequence ID" value="NZ_JAHQZT010000005.1"/>
</dbReference>
<name>A0ABS6M8Q5_9GAMM</name>
<sequence length="100" mass="11265">MILIVILVALILLAIPMFIPTWKGFWISSAIIGLPFIALWGQHFHVTSQPDYNGSPGDGLGIVIVGFPTLCFLLGMFIRYCMWMIRILRTQKHAKSECSK</sequence>
<keyword evidence="1" id="KW-0812">Transmembrane</keyword>
<gene>
    <name evidence="2" type="ORF">KTN04_04890</name>
</gene>
<dbReference type="Proteomes" id="UP000755551">
    <property type="component" value="Unassembled WGS sequence"/>
</dbReference>
<keyword evidence="3" id="KW-1185">Reference proteome</keyword>
<reference evidence="2 3" key="1">
    <citation type="submission" date="2021-06" db="EMBL/GenBank/DDBJ databases">
        <title>Bacterium isolated from marine sediment.</title>
        <authorList>
            <person name="Zhu K.-L."/>
            <person name="Du Z.-J."/>
            <person name="Liang Q.-Y."/>
        </authorList>
    </citation>
    <scope>NUCLEOTIDE SEQUENCE [LARGE SCALE GENOMIC DNA]</scope>
    <source>
        <strain evidence="2 3">A346</strain>
    </source>
</reference>
<keyword evidence="1" id="KW-1133">Transmembrane helix</keyword>
<accession>A0ABS6M8Q5</accession>
<dbReference type="EMBL" id="JAHQZT010000005">
    <property type="protein sequence ID" value="MBV0932668.1"/>
    <property type="molecule type" value="Genomic_DNA"/>
</dbReference>
<protein>
    <submittedName>
        <fullName evidence="2">Uncharacterized protein</fullName>
    </submittedName>
</protein>
<proteinExistence type="predicted"/>